<dbReference type="EMBL" id="VSSQ01125003">
    <property type="protein sequence ID" value="MPN55574.1"/>
    <property type="molecule type" value="Genomic_DNA"/>
</dbReference>
<organism evidence="1">
    <name type="scientific">bioreactor metagenome</name>
    <dbReference type="NCBI Taxonomy" id="1076179"/>
    <lineage>
        <taxon>unclassified sequences</taxon>
        <taxon>metagenomes</taxon>
        <taxon>ecological metagenomes</taxon>
    </lineage>
</organism>
<comment type="caution">
    <text evidence="1">The sequence shown here is derived from an EMBL/GenBank/DDBJ whole genome shotgun (WGS) entry which is preliminary data.</text>
</comment>
<accession>A0A645J517</accession>
<protein>
    <submittedName>
        <fullName evidence="1">Uncharacterized protein</fullName>
    </submittedName>
</protein>
<reference evidence="1" key="1">
    <citation type="submission" date="2019-08" db="EMBL/GenBank/DDBJ databases">
        <authorList>
            <person name="Kucharzyk K."/>
            <person name="Murdoch R.W."/>
            <person name="Higgins S."/>
            <person name="Loffler F."/>
        </authorList>
    </citation>
    <scope>NUCLEOTIDE SEQUENCE</scope>
</reference>
<gene>
    <name evidence="1" type="ORF">SDC9_203258</name>
</gene>
<evidence type="ECO:0000313" key="1">
    <source>
        <dbReference type="EMBL" id="MPN55574.1"/>
    </source>
</evidence>
<proteinExistence type="predicted"/>
<sequence length="86" mass="9337">MDHIDCPPLGDLAGAVAMLIQGAPDTLDITYTHRTPSGEFRLDTHELRQVLGRDVPLSNPEVAAWIRDYITEGEQAARMAPPADVG</sequence>
<name>A0A645J517_9ZZZZ</name>
<dbReference type="AlphaFoldDB" id="A0A645J517"/>